<evidence type="ECO:0000256" key="15">
    <source>
        <dbReference type="SAM" id="Phobius"/>
    </source>
</evidence>
<dbReference type="Gene3D" id="2.70.130.10">
    <property type="entry name" value="Mannose-6-phosphate receptor binding domain"/>
    <property type="match status" value="1"/>
</dbReference>
<dbReference type="AlphaFoldDB" id="A0A4P9ZD20"/>
<evidence type="ECO:0000256" key="14">
    <source>
        <dbReference type="ARBA" id="ARBA00023329"/>
    </source>
</evidence>
<keyword evidence="13" id="KW-1015">Disulfide bond</keyword>
<comment type="subcellular location">
    <subcellularLocation>
        <location evidence="2">Cytoplasmic vesicle membrane</location>
        <topology evidence="2">Single-pass type I membrane protein</topology>
    </subcellularLocation>
    <subcellularLocation>
        <location evidence="3">Golgi apparatus membrane</location>
        <topology evidence="3">Single-pass type I membrane protein</topology>
    </subcellularLocation>
    <subcellularLocation>
        <location evidence="1">Mitochondrion membrane</location>
        <topology evidence="1">Single-pass membrane protein</topology>
    </subcellularLocation>
</comment>
<dbReference type="OrthoDB" id="29460at2759"/>
<dbReference type="InterPro" id="IPR009011">
    <property type="entry name" value="Man6P_isomerase_rcpt-bd_dom_sf"/>
</dbReference>
<comment type="similarity">
    <text evidence="4">Belongs to the ATG27 family.</text>
</comment>
<keyword evidence="14" id="KW-0968">Cytoplasmic vesicle</keyword>
<dbReference type="Proteomes" id="UP000268321">
    <property type="component" value="Unassembled WGS sequence"/>
</dbReference>
<keyword evidence="7 16" id="KW-0732">Signal</keyword>
<reference evidence="19" key="1">
    <citation type="journal article" date="2018" name="Nat. Microbiol.">
        <title>Leveraging single-cell genomics to expand the fungal tree of life.</title>
        <authorList>
            <person name="Ahrendt S.R."/>
            <person name="Quandt C.A."/>
            <person name="Ciobanu D."/>
            <person name="Clum A."/>
            <person name="Salamov A."/>
            <person name="Andreopoulos B."/>
            <person name="Cheng J.F."/>
            <person name="Woyke T."/>
            <person name="Pelin A."/>
            <person name="Henrissat B."/>
            <person name="Reynolds N.K."/>
            <person name="Benny G.L."/>
            <person name="Smith M.E."/>
            <person name="James T.Y."/>
            <person name="Grigoriev I.V."/>
        </authorList>
    </citation>
    <scope>NUCLEOTIDE SEQUENCE [LARGE SCALE GENOMIC DNA]</scope>
    <source>
        <strain evidence="19">Baker2002</strain>
    </source>
</reference>
<evidence type="ECO:0000256" key="16">
    <source>
        <dbReference type="SAM" id="SignalP"/>
    </source>
</evidence>
<dbReference type="SUPFAM" id="SSF50911">
    <property type="entry name" value="Mannose 6-phosphate receptor domain"/>
    <property type="match status" value="1"/>
</dbReference>
<evidence type="ECO:0000256" key="6">
    <source>
        <dbReference type="ARBA" id="ARBA00022692"/>
    </source>
</evidence>
<evidence type="ECO:0000256" key="10">
    <source>
        <dbReference type="ARBA" id="ARBA00023034"/>
    </source>
</evidence>
<dbReference type="Pfam" id="PF09451">
    <property type="entry name" value="ATG27"/>
    <property type="match status" value="1"/>
</dbReference>
<evidence type="ECO:0000256" key="11">
    <source>
        <dbReference type="ARBA" id="ARBA00023128"/>
    </source>
</evidence>
<evidence type="ECO:0000256" key="4">
    <source>
        <dbReference type="ARBA" id="ARBA00005363"/>
    </source>
</evidence>
<evidence type="ECO:0000256" key="9">
    <source>
        <dbReference type="ARBA" id="ARBA00023006"/>
    </source>
</evidence>
<keyword evidence="12 15" id="KW-0472">Membrane</keyword>
<evidence type="ECO:0000313" key="19">
    <source>
        <dbReference type="Proteomes" id="UP000268321"/>
    </source>
</evidence>
<dbReference type="GO" id="GO:0000139">
    <property type="term" value="C:Golgi membrane"/>
    <property type="evidence" value="ECO:0007669"/>
    <property type="project" value="UniProtKB-SubCell"/>
</dbReference>
<accession>A0A4P9ZD20</accession>
<dbReference type="GO" id="GO:0006914">
    <property type="term" value="P:autophagy"/>
    <property type="evidence" value="ECO:0007669"/>
    <property type="project" value="UniProtKB-KW"/>
</dbReference>
<evidence type="ECO:0000256" key="1">
    <source>
        <dbReference type="ARBA" id="ARBA00004304"/>
    </source>
</evidence>
<keyword evidence="9" id="KW-0072">Autophagy</keyword>
<evidence type="ECO:0000256" key="7">
    <source>
        <dbReference type="ARBA" id="ARBA00022729"/>
    </source>
</evidence>
<gene>
    <name evidence="18" type="ORF">METBISCDRAFT_22946</name>
</gene>
<evidence type="ECO:0000259" key="17">
    <source>
        <dbReference type="PROSITE" id="PS51914"/>
    </source>
</evidence>
<proteinExistence type="inferred from homology"/>
<evidence type="ECO:0000256" key="12">
    <source>
        <dbReference type="ARBA" id="ARBA00023136"/>
    </source>
</evidence>
<organism evidence="18 19">
    <name type="scientific">Metschnikowia bicuspidata</name>
    <dbReference type="NCBI Taxonomy" id="27322"/>
    <lineage>
        <taxon>Eukaryota</taxon>
        <taxon>Fungi</taxon>
        <taxon>Dikarya</taxon>
        <taxon>Ascomycota</taxon>
        <taxon>Saccharomycotina</taxon>
        <taxon>Pichiomycetes</taxon>
        <taxon>Metschnikowiaceae</taxon>
        <taxon>Metschnikowia</taxon>
    </lineage>
</organism>
<dbReference type="GO" id="GO:0030659">
    <property type="term" value="C:cytoplasmic vesicle membrane"/>
    <property type="evidence" value="ECO:0007669"/>
    <property type="project" value="UniProtKB-SubCell"/>
</dbReference>
<dbReference type="PROSITE" id="PS51914">
    <property type="entry name" value="MRH"/>
    <property type="match status" value="1"/>
</dbReference>
<keyword evidence="11" id="KW-0496">Mitochondrion</keyword>
<feature type="signal peptide" evidence="16">
    <location>
        <begin position="1"/>
        <end position="21"/>
    </location>
</feature>
<keyword evidence="8 15" id="KW-1133">Transmembrane helix</keyword>
<sequence>MTPYLFAAWLIAAAAAIDCSAKELEKYDFASILGVYTDSFLRNTPPTKTTFTWSVGICKDLDGVAECPAKSDLCGTAHVKTNSQDVLTQVIGFGGDLKHEYSTFANDNESGIDMYIRNLAWGDDLVDTRIRFVCDHGGGPEEINKLKIEKWDGHTFEGRFPSPAACARDSKKTPAEDGGESWGWFTWIFIFMVLFLSIYIIGGAWFQYNKGNSIDFQSALKEVLENFVDLLRGLPSFLKEVVEKVTGNSSRNEYSAV</sequence>
<evidence type="ECO:0000313" key="18">
    <source>
        <dbReference type="EMBL" id="RKP30827.1"/>
    </source>
</evidence>
<evidence type="ECO:0000256" key="2">
    <source>
        <dbReference type="ARBA" id="ARBA00004358"/>
    </source>
</evidence>
<feature type="transmembrane region" description="Helical" evidence="15">
    <location>
        <begin position="182"/>
        <end position="206"/>
    </location>
</feature>
<feature type="domain" description="MRH" evidence="17">
    <location>
        <begin position="17"/>
        <end position="168"/>
    </location>
</feature>
<keyword evidence="19" id="KW-1185">Reference proteome</keyword>
<protein>
    <recommendedName>
        <fullName evidence="5">Autophagy-related protein 27</fullName>
    </recommendedName>
</protein>
<name>A0A4P9ZD20_9ASCO</name>
<evidence type="ECO:0000256" key="3">
    <source>
        <dbReference type="ARBA" id="ARBA00004614"/>
    </source>
</evidence>
<dbReference type="InterPro" id="IPR018939">
    <property type="entry name" value="Autophagy-rel_prot_27"/>
</dbReference>
<dbReference type="InterPro" id="IPR044865">
    <property type="entry name" value="MRH_dom"/>
</dbReference>
<dbReference type="GO" id="GO:0031966">
    <property type="term" value="C:mitochondrial membrane"/>
    <property type="evidence" value="ECO:0007669"/>
    <property type="project" value="UniProtKB-SubCell"/>
</dbReference>
<evidence type="ECO:0000256" key="5">
    <source>
        <dbReference type="ARBA" id="ARBA00013776"/>
    </source>
</evidence>
<keyword evidence="6 15" id="KW-0812">Transmembrane</keyword>
<evidence type="ECO:0000256" key="13">
    <source>
        <dbReference type="ARBA" id="ARBA00023157"/>
    </source>
</evidence>
<feature type="chain" id="PRO_5020967170" description="Autophagy-related protein 27" evidence="16">
    <location>
        <begin position="22"/>
        <end position="257"/>
    </location>
</feature>
<evidence type="ECO:0000256" key="8">
    <source>
        <dbReference type="ARBA" id="ARBA00022989"/>
    </source>
</evidence>
<dbReference type="EMBL" id="ML004451">
    <property type="protein sequence ID" value="RKP30827.1"/>
    <property type="molecule type" value="Genomic_DNA"/>
</dbReference>
<keyword evidence="10" id="KW-0333">Golgi apparatus</keyword>